<feature type="non-terminal residue" evidence="1">
    <location>
        <position position="175"/>
    </location>
</feature>
<reference evidence="2" key="1">
    <citation type="submission" date="2015-09" db="EMBL/GenBank/DDBJ databases">
        <authorList>
            <consortium name="Pathogen Informatics"/>
        </authorList>
    </citation>
    <scope>NUCLEOTIDE SEQUENCE [LARGE SCALE GENOMIC DNA]</scope>
    <source>
        <strain evidence="2">Lake Konstanz</strain>
    </source>
</reference>
<gene>
    <name evidence="1" type="ORF">BSAL_79870</name>
</gene>
<name>A0A0S4J1N0_BODSA</name>
<dbReference type="AlphaFoldDB" id="A0A0S4J1N0"/>
<protein>
    <submittedName>
        <fullName evidence="1">GPI-anchored surface protein, putative</fullName>
    </submittedName>
</protein>
<accession>A0A0S4J1N0</accession>
<keyword evidence="2" id="KW-1185">Reference proteome</keyword>
<evidence type="ECO:0000313" key="2">
    <source>
        <dbReference type="Proteomes" id="UP000051952"/>
    </source>
</evidence>
<dbReference type="VEuPathDB" id="TriTrypDB:BSAL_79870"/>
<proteinExistence type="predicted"/>
<organism evidence="1 2">
    <name type="scientific">Bodo saltans</name>
    <name type="common">Flagellated protozoan</name>
    <dbReference type="NCBI Taxonomy" id="75058"/>
    <lineage>
        <taxon>Eukaryota</taxon>
        <taxon>Discoba</taxon>
        <taxon>Euglenozoa</taxon>
        <taxon>Kinetoplastea</taxon>
        <taxon>Metakinetoplastina</taxon>
        <taxon>Eubodonida</taxon>
        <taxon>Bodonidae</taxon>
        <taxon>Bodo</taxon>
    </lineage>
</organism>
<sequence length="175" mass="18429">MRRQLSTVVDVTNGGQNVLFFVSTVTESVAVNAVNAAAEMTAALVGTVAGSAVFAPLPLAIATDQNNLNAAKFQMANRSALPYFPIFFGSFLYPFWEPGNSIMAAVTGMMSAGTSQATLEAVPTHVGYMMFNLFSTAAEESAVFPPTSTSILDHLYGQRFLTAAGVTIGPIYDAN</sequence>
<evidence type="ECO:0000313" key="1">
    <source>
        <dbReference type="EMBL" id="CUG47000.1"/>
    </source>
</evidence>
<dbReference type="EMBL" id="CYKH01000829">
    <property type="protein sequence ID" value="CUG47000.1"/>
    <property type="molecule type" value="Genomic_DNA"/>
</dbReference>
<dbReference type="Proteomes" id="UP000051952">
    <property type="component" value="Unassembled WGS sequence"/>
</dbReference>